<dbReference type="Proteomes" id="UP000826725">
    <property type="component" value="Chromosome"/>
</dbReference>
<gene>
    <name evidence="2" type="ORF">DGMP_10240</name>
</gene>
<evidence type="ECO:0000313" key="2">
    <source>
        <dbReference type="EMBL" id="BCL60331.1"/>
    </source>
</evidence>
<keyword evidence="1" id="KW-0472">Membrane</keyword>
<protein>
    <submittedName>
        <fullName evidence="2">Uncharacterized protein</fullName>
    </submittedName>
</protein>
<dbReference type="EMBL" id="AP024086">
    <property type="protein sequence ID" value="BCL60331.1"/>
    <property type="molecule type" value="Genomic_DNA"/>
</dbReference>
<keyword evidence="1" id="KW-0812">Transmembrane</keyword>
<accession>A0A8D5FGQ8</accession>
<dbReference type="KEGG" id="dbk:DGMP_10240"/>
<organism evidence="2 3">
    <name type="scientific">Desulfomarina profundi</name>
    <dbReference type="NCBI Taxonomy" id="2772557"/>
    <lineage>
        <taxon>Bacteria</taxon>
        <taxon>Pseudomonadati</taxon>
        <taxon>Thermodesulfobacteriota</taxon>
        <taxon>Desulfobulbia</taxon>
        <taxon>Desulfobulbales</taxon>
        <taxon>Desulfobulbaceae</taxon>
        <taxon>Desulfomarina</taxon>
    </lineage>
</organism>
<sequence length="72" mass="7493">MANHIEVSHIFPGAATVSVMTGSAADSMIPVKVDGVTGFAIVFALLKLTVISAAPKAGKKNQKDERQQEVAV</sequence>
<reference evidence="2" key="1">
    <citation type="submission" date="2020-09" db="EMBL/GenBank/DDBJ databases">
        <title>Desulfogranum mesoprofundum gen. nov., sp. nov., a novel mesophilic, sulfate-reducing chemolithoautotroph isolated from a deep-sea hydrothermal vent chimney in the Suiyo Seamount.</title>
        <authorList>
            <person name="Hashimoto Y."/>
            <person name="Nakagawa S."/>
        </authorList>
    </citation>
    <scope>NUCLEOTIDE SEQUENCE</scope>
    <source>
        <strain evidence="2">KT2</strain>
    </source>
</reference>
<proteinExistence type="predicted"/>
<evidence type="ECO:0000313" key="3">
    <source>
        <dbReference type="Proteomes" id="UP000826725"/>
    </source>
</evidence>
<keyword evidence="1" id="KW-1133">Transmembrane helix</keyword>
<dbReference type="AlphaFoldDB" id="A0A8D5FGQ8"/>
<name>A0A8D5FGQ8_9BACT</name>
<keyword evidence="3" id="KW-1185">Reference proteome</keyword>
<evidence type="ECO:0000256" key="1">
    <source>
        <dbReference type="SAM" id="Phobius"/>
    </source>
</evidence>
<feature type="transmembrane region" description="Helical" evidence="1">
    <location>
        <begin position="36"/>
        <end position="54"/>
    </location>
</feature>